<proteinExistence type="predicted"/>
<dbReference type="GO" id="GO:0043248">
    <property type="term" value="P:proteasome assembly"/>
    <property type="evidence" value="ECO:0007669"/>
    <property type="project" value="InterPro"/>
</dbReference>
<keyword evidence="2" id="KW-1185">Reference proteome</keyword>
<dbReference type="EMBL" id="GL883008">
    <property type="protein sequence ID" value="EGG23055.1"/>
    <property type="molecule type" value="Genomic_DNA"/>
</dbReference>
<dbReference type="GeneID" id="14875112"/>
<keyword evidence="1" id="KW-0647">Proteasome</keyword>
<dbReference type="OrthoDB" id="5839at2759"/>
<dbReference type="KEGG" id="dfa:DFA_05185"/>
<reference evidence="2" key="1">
    <citation type="journal article" date="2011" name="Genome Res.">
        <title>Phylogeny-wide analysis of social amoeba genomes highlights ancient origins for complex intercellular communication.</title>
        <authorList>
            <person name="Heidel A.J."/>
            <person name="Lawal H.M."/>
            <person name="Felder M."/>
            <person name="Schilde C."/>
            <person name="Helps N.R."/>
            <person name="Tunggal B."/>
            <person name="Rivero F."/>
            <person name="John U."/>
            <person name="Schleicher M."/>
            <person name="Eichinger L."/>
            <person name="Platzer M."/>
            <person name="Noegel A.A."/>
            <person name="Schaap P."/>
            <person name="Gloeckner G."/>
        </authorList>
    </citation>
    <scope>NUCLEOTIDE SEQUENCE [LARGE SCALE GENOMIC DNA]</scope>
    <source>
        <strain evidence="2">SH3</strain>
    </source>
</reference>
<dbReference type="AlphaFoldDB" id="F4PNK2"/>
<dbReference type="STRING" id="1054147.F4PNK2"/>
<dbReference type="RefSeq" id="XP_004360906.1">
    <property type="nucleotide sequence ID" value="XM_004360849.1"/>
</dbReference>
<accession>F4PNK2</accession>
<protein>
    <submittedName>
        <fullName evidence="1">Proteasome assembly chaperone 3</fullName>
    </submittedName>
</protein>
<evidence type="ECO:0000313" key="2">
    <source>
        <dbReference type="Proteomes" id="UP000007797"/>
    </source>
</evidence>
<gene>
    <name evidence="1" type="primary">psmG3</name>
    <name evidence="1" type="ORF">DFA_05185</name>
</gene>
<dbReference type="Pfam" id="PF10178">
    <property type="entry name" value="PAC3"/>
    <property type="match status" value="1"/>
</dbReference>
<dbReference type="PANTHER" id="PTHR31051:SF1">
    <property type="entry name" value="PROTEASOME ASSEMBLY CHAPERONE 3"/>
    <property type="match status" value="1"/>
</dbReference>
<dbReference type="Gene3D" id="3.30.230.90">
    <property type="match status" value="1"/>
</dbReference>
<organism evidence="1 2">
    <name type="scientific">Cavenderia fasciculata</name>
    <name type="common">Slime mold</name>
    <name type="synonym">Dictyostelium fasciculatum</name>
    <dbReference type="NCBI Taxonomy" id="261658"/>
    <lineage>
        <taxon>Eukaryota</taxon>
        <taxon>Amoebozoa</taxon>
        <taxon>Evosea</taxon>
        <taxon>Eumycetozoa</taxon>
        <taxon>Dictyostelia</taxon>
        <taxon>Acytosteliales</taxon>
        <taxon>Cavenderiaceae</taxon>
        <taxon>Cavenderia</taxon>
    </lineage>
</organism>
<dbReference type="Proteomes" id="UP000007797">
    <property type="component" value="Unassembled WGS sequence"/>
</dbReference>
<dbReference type="OMA" id="QKFNTWI"/>
<evidence type="ECO:0000313" key="1">
    <source>
        <dbReference type="EMBL" id="EGG23055.1"/>
    </source>
</evidence>
<sequence length="138" mass="15652">MSSLIIDSHVVEQEQPRQPVFPVKTKQLSVKINNVHTDISMSVFAGTVFITIAQTQRFSTWIKAIKQSEGFESDEPCYHIESLLGGNQDQLVSIYARQLIENISQRSPNSLLLSISLTDKSKEAFKAILDVIFENRIW</sequence>
<dbReference type="GO" id="GO:0000502">
    <property type="term" value="C:proteasome complex"/>
    <property type="evidence" value="ECO:0007669"/>
    <property type="project" value="UniProtKB-KW"/>
</dbReference>
<dbReference type="PANTHER" id="PTHR31051">
    <property type="entry name" value="PROTEASOME ASSEMBLY CHAPERONE 3"/>
    <property type="match status" value="1"/>
</dbReference>
<dbReference type="InterPro" id="IPR053720">
    <property type="entry name" value="Psm_Assembly_Chaperone"/>
</dbReference>
<name>F4PNK2_CACFS</name>
<dbReference type="InterPro" id="IPR018788">
    <property type="entry name" value="Proteasome_assmbl_chp_3"/>
</dbReference>